<sequence>MRLLPVLGLLSVLIPGTAVPAAATSAPLSSDATVQAYVDAFATPGIAAAVVSDGGVELIVRGRDGDGRTITPHTLFRIASMSKSMTATAVMLLVQDRKIALDDRVIDTLPEFTMADERYEEVTIRQLLSHTSGLSLRTNPEFALPAPRTTEAVVAELRDRRLVAEPGARFEYHNTNYSIAARVVEVVSGESLDDFLRQRLFVPLGMLDTQSVDACDQAVERLAPGFSVVLGLAYVMPEMPGRCGGNGGVVSTLADMVRWLRFQQGEVGAGVLDRILLEELHVSQPGAESYALGWQRAAPGGGDAPGFVSHGGTLATFTGSMAFVPETGRAAVVLTNGVGSPGELVQNLIVGADGVAAKPYENPLNIVNGILSALAVLALILLLVTALRAPRWAARRPRSWLRLISLTLVIVAGLFVPLAPALLGGSVEWQYWVFDLWLFPLLDVLGIVLVLGGISALVSRIVALRVVPVALRGRLRASRQSSTPV</sequence>
<feature type="transmembrane region" description="Helical" evidence="1">
    <location>
        <begin position="399"/>
        <end position="424"/>
    </location>
</feature>
<proteinExistence type="predicted"/>
<gene>
    <name evidence="4" type="ORF">L687_02915</name>
</gene>
<evidence type="ECO:0000313" key="4">
    <source>
        <dbReference type="EMBL" id="EQM74422.1"/>
    </source>
</evidence>
<evidence type="ECO:0000256" key="1">
    <source>
        <dbReference type="SAM" id="Phobius"/>
    </source>
</evidence>
<feature type="chain" id="PRO_5038485202" description="Beta-lactamase-related domain-containing protein" evidence="2">
    <location>
        <begin position="21"/>
        <end position="485"/>
    </location>
</feature>
<dbReference type="Pfam" id="PF00144">
    <property type="entry name" value="Beta-lactamase"/>
    <property type="match status" value="1"/>
</dbReference>
<feature type="domain" description="Beta-lactamase-related" evidence="3">
    <location>
        <begin position="32"/>
        <end position="344"/>
    </location>
</feature>
<evidence type="ECO:0000313" key="5">
    <source>
        <dbReference type="Proteomes" id="UP000016033"/>
    </source>
</evidence>
<evidence type="ECO:0000259" key="3">
    <source>
        <dbReference type="Pfam" id="PF00144"/>
    </source>
</evidence>
<dbReference type="PATRIC" id="fig|1333857.3.peg.2570"/>
<protein>
    <recommendedName>
        <fullName evidence="3">Beta-lactamase-related domain-containing protein</fullName>
    </recommendedName>
</protein>
<accession>T5KD68</accession>
<dbReference type="AlphaFoldDB" id="T5KD68"/>
<organism evidence="4 5">
    <name type="scientific">Microbacterium maritypicum MF109</name>
    <dbReference type="NCBI Taxonomy" id="1333857"/>
    <lineage>
        <taxon>Bacteria</taxon>
        <taxon>Bacillati</taxon>
        <taxon>Actinomycetota</taxon>
        <taxon>Actinomycetes</taxon>
        <taxon>Micrococcales</taxon>
        <taxon>Microbacteriaceae</taxon>
        <taxon>Microbacterium</taxon>
    </lineage>
</organism>
<reference evidence="4 5" key="1">
    <citation type="journal article" date="2013" name="Genome Announc.">
        <title>Whole-genome sequences of five oyster-associated bacteria show potential for crude oil hydrocarbon degradation.</title>
        <authorList>
            <person name="Chauhan A."/>
            <person name="Green S."/>
            <person name="Pathak A."/>
            <person name="Thomas J."/>
            <person name="Venkatramanan R."/>
        </authorList>
    </citation>
    <scope>NUCLEOTIDE SEQUENCE [LARGE SCALE GENOMIC DNA]</scope>
    <source>
        <strain evidence="4 5">MF109</strain>
    </source>
</reference>
<dbReference type="InterPro" id="IPR001466">
    <property type="entry name" value="Beta-lactam-related"/>
</dbReference>
<dbReference type="Gene3D" id="3.40.710.10">
    <property type="entry name" value="DD-peptidase/beta-lactamase superfamily"/>
    <property type="match status" value="1"/>
</dbReference>
<dbReference type="RefSeq" id="WP_021200517.1">
    <property type="nucleotide sequence ID" value="NZ_ATAO01000206.1"/>
</dbReference>
<dbReference type="InterPro" id="IPR012338">
    <property type="entry name" value="Beta-lactam/transpept-like"/>
</dbReference>
<name>T5KD68_MICMQ</name>
<dbReference type="PANTHER" id="PTHR46825:SF9">
    <property type="entry name" value="BETA-LACTAMASE-RELATED DOMAIN-CONTAINING PROTEIN"/>
    <property type="match status" value="1"/>
</dbReference>
<keyword evidence="1" id="KW-0812">Transmembrane</keyword>
<feature type="transmembrane region" description="Helical" evidence="1">
    <location>
        <begin position="444"/>
        <end position="471"/>
    </location>
</feature>
<keyword evidence="2" id="KW-0732">Signal</keyword>
<keyword evidence="1" id="KW-1133">Transmembrane helix</keyword>
<dbReference type="EMBL" id="ATAO01000206">
    <property type="protein sequence ID" value="EQM74422.1"/>
    <property type="molecule type" value="Genomic_DNA"/>
</dbReference>
<keyword evidence="1" id="KW-0472">Membrane</keyword>
<comment type="caution">
    <text evidence="4">The sequence shown here is derived from an EMBL/GenBank/DDBJ whole genome shotgun (WGS) entry which is preliminary data.</text>
</comment>
<dbReference type="InterPro" id="IPR050491">
    <property type="entry name" value="AmpC-like"/>
</dbReference>
<dbReference type="Proteomes" id="UP000016033">
    <property type="component" value="Unassembled WGS sequence"/>
</dbReference>
<dbReference type="PANTHER" id="PTHR46825">
    <property type="entry name" value="D-ALANYL-D-ALANINE-CARBOXYPEPTIDASE/ENDOPEPTIDASE AMPH"/>
    <property type="match status" value="1"/>
</dbReference>
<evidence type="ECO:0000256" key="2">
    <source>
        <dbReference type="SAM" id="SignalP"/>
    </source>
</evidence>
<dbReference type="SUPFAM" id="SSF56601">
    <property type="entry name" value="beta-lactamase/transpeptidase-like"/>
    <property type="match status" value="1"/>
</dbReference>
<feature type="transmembrane region" description="Helical" evidence="1">
    <location>
        <begin position="366"/>
        <end position="387"/>
    </location>
</feature>
<feature type="signal peptide" evidence="2">
    <location>
        <begin position="1"/>
        <end position="20"/>
    </location>
</feature>